<dbReference type="InterPro" id="IPR010247">
    <property type="entry name" value="HutG_amidohyd"/>
</dbReference>
<keyword evidence="2" id="KW-1185">Reference proteome</keyword>
<name>A0ABU7UYZ4_9GAMM</name>
<dbReference type="GO" id="GO:0032259">
    <property type="term" value="P:methylation"/>
    <property type="evidence" value="ECO:0007669"/>
    <property type="project" value="UniProtKB-KW"/>
</dbReference>
<reference evidence="1 2" key="1">
    <citation type="submission" date="2024-01" db="EMBL/GenBank/DDBJ databases">
        <title>Novel species of the genus Luteimonas isolated from rivers.</title>
        <authorList>
            <person name="Lu H."/>
        </authorList>
    </citation>
    <scope>NUCLEOTIDE SEQUENCE [LARGE SCALE GENOMIC DNA]</scope>
    <source>
        <strain evidence="1 2">FXH3W</strain>
    </source>
</reference>
<dbReference type="Proteomes" id="UP001356170">
    <property type="component" value="Unassembled WGS sequence"/>
</dbReference>
<dbReference type="InterPro" id="IPR007709">
    <property type="entry name" value="N-FG_amidohydro"/>
</dbReference>
<organism evidence="1 2">
    <name type="scientific">Aquilutibacter rugosus</name>
    <dbReference type="NCBI Taxonomy" id="3115820"/>
    <lineage>
        <taxon>Bacteria</taxon>
        <taxon>Pseudomonadati</taxon>
        <taxon>Pseudomonadota</taxon>
        <taxon>Gammaproteobacteria</taxon>
        <taxon>Lysobacterales</taxon>
        <taxon>Lysobacteraceae</taxon>
        <taxon>Aquilutibacter</taxon>
    </lineage>
</organism>
<dbReference type="NCBIfam" id="TIGR02017">
    <property type="entry name" value="hutG_amidohyd"/>
    <property type="match status" value="1"/>
</dbReference>
<proteinExistence type="predicted"/>
<keyword evidence="1" id="KW-0808">Transferase</keyword>
<dbReference type="EMBL" id="JAZHBO010000002">
    <property type="protein sequence ID" value="MEF2155756.1"/>
    <property type="molecule type" value="Genomic_DNA"/>
</dbReference>
<dbReference type="GO" id="GO:0050129">
    <property type="term" value="F:N-formylglutamate deformylase activity"/>
    <property type="evidence" value="ECO:0007669"/>
    <property type="project" value="UniProtKB-EC"/>
</dbReference>
<keyword evidence="1" id="KW-0378">Hydrolase</keyword>
<comment type="caution">
    <text evidence="1">The sequence shown here is derived from an EMBL/GenBank/DDBJ whole genome shotgun (WGS) entry which is preliminary data.</text>
</comment>
<dbReference type="GO" id="GO:0008168">
    <property type="term" value="F:methyltransferase activity"/>
    <property type="evidence" value="ECO:0007669"/>
    <property type="project" value="UniProtKB-KW"/>
</dbReference>
<dbReference type="EC" id="3.5.1.68" evidence="1"/>
<evidence type="ECO:0000313" key="2">
    <source>
        <dbReference type="Proteomes" id="UP001356170"/>
    </source>
</evidence>
<dbReference type="Gene3D" id="3.40.630.40">
    <property type="entry name" value="Zn-dependent exopeptidases"/>
    <property type="match status" value="1"/>
</dbReference>
<dbReference type="RefSeq" id="WP_331703748.1">
    <property type="nucleotide sequence ID" value="NZ_JAZHBO010000002.1"/>
</dbReference>
<gene>
    <name evidence="1" type="primary">hutG</name>
    <name evidence="1" type="ORF">V3390_05840</name>
</gene>
<accession>A0ABU7UYZ4</accession>
<evidence type="ECO:0000313" key="1">
    <source>
        <dbReference type="EMBL" id="MEF2155756.1"/>
    </source>
</evidence>
<sequence>MTTLIQGSIPLLISLPHNSSFIPEALRDRMTLSAQSAPDTDWFVDQLYDFARDWGASILIPSYSRYVVDLNRPASDESLYPGQNTTGLCPTVQFTGEPVYQAGREPSFDEIRLRVEQYWEPYHAALRQELERLRNEFGRVVLWEGHSIKGDDLPYLFEGRLPDLNIGTAGGISCRPETQARLQAALEDQGRFDWVINGRFQGGYNTRHYHDVANGIETIQLEMAQRTYMDEQRLAFHQEKAEQAQVVIAALLHAALS</sequence>
<dbReference type="SUPFAM" id="SSF53187">
    <property type="entry name" value="Zn-dependent exopeptidases"/>
    <property type="match status" value="1"/>
</dbReference>
<dbReference type="Pfam" id="PF05013">
    <property type="entry name" value="FGase"/>
    <property type="match status" value="1"/>
</dbReference>
<keyword evidence="1" id="KW-0489">Methyltransferase</keyword>
<protein>
    <submittedName>
        <fullName evidence="1">N-formylglutamate deformylase</fullName>
        <ecNumber evidence="1">3.5.1.68</ecNumber>
    </submittedName>
</protein>